<keyword evidence="3" id="KW-1185">Reference proteome</keyword>
<protein>
    <submittedName>
        <fullName evidence="2">Uncharacterized protein</fullName>
    </submittedName>
</protein>
<feature type="transmembrane region" description="Helical" evidence="1">
    <location>
        <begin position="116"/>
        <end position="140"/>
    </location>
</feature>
<keyword evidence="1" id="KW-0472">Membrane</keyword>
<organism evidence="2 3">
    <name type="scientific">Suillus placidus</name>
    <dbReference type="NCBI Taxonomy" id="48579"/>
    <lineage>
        <taxon>Eukaryota</taxon>
        <taxon>Fungi</taxon>
        <taxon>Dikarya</taxon>
        <taxon>Basidiomycota</taxon>
        <taxon>Agaricomycotina</taxon>
        <taxon>Agaricomycetes</taxon>
        <taxon>Agaricomycetidae</taxon>
        <taxon>Boletales</taxon>
        <taxon>Suillineae</taxon>
        <taxon>Suillaceae</taxon>
        <taxon>Suillus</taxon>
    </lineage>
</organism>
<keyword evidence="1" id="KW-0812">Transmembrane</keyword>
<evidence type="ECO:0000256" key="1">
    <source>
        <dbReference type="SAM" id="Phobius"/>
    </source>
</evidence>
<feature type="transmembrane region" description="Helical" evidence="1">
    <location>
        <begin position="54"/>
        <end position="74"/>
    </location>
</feature>
<keyword evidence="1" id="KW-1133">Transmembrane helix</keyword>
<dbReference type="EMBL" id="JABBWD010000007">
    <property type="protein sequence ID" value="KAG1780855.1"/>
    <property type="molecule type" value="Genomic_DNA"/>
</dbReference>
<feature type="transmembrane region" description="Helical" evidence="1">
    <location>
        <begin position="86"/>
        <end position="104"/>
    </location>
</feature>
<sequence>MKSLPFRDLLATRVVIETCAYAAAAPIEISLRAVRTVFYAIPISMGGLELDVPAIGTILAMLGILNGVLQMLFFVRLHDWLGGKNLYLFFVFSRFPMLALFPAISFTAKAQGLSYFVYLLVGLQLLAFIISYSAYGVVFMHICNVSAPNRA</sequence>
<gene>
    <name evidence="2" type="ORF">EV702DRAFT_1076173</name>
</gene>
<proteinExistence type="predicted"/>
<reference evidence="2" key="1">
    <citation type="journal article" date="2020" name="New Phytol.">
        <title>Comparative genomics reveals dynamic genome evolution in host specialist ectomycorrhizal fungi.</title>
        <authorList>
            <person name="Lofgren L.A."/>
            <person name="Nguyen N.H."/>
            <person name="Vilgalys R."/>
            <person name="Ruytinx J."/>
            <person name="Liao H.L."/>
            <person name="Branco S."/>
            <person name="Kuo A."/>
            <person name="LaButti K."/>
            <person name="Lipzen A."/>
            <person name="Andreopoulos W."/>
            <person name="Pangilinan J."/>
            <person name="Riley R."/>
            <person name="Hundley H."/>
            <person name="Na H."/>
            <person name="Barry K."/>
            <person name="Grigoriev I.V."/>
            <person name="Stajich J.E."/>
            <person name="Kennedy P.G."/>
        </authorList>
    </citation>
    <scope>NUCLEOTIDE SEQUENCE</scope>
    <source>
        <strain evidence="2">DOB743</strain>
    </source>
</reference>
<dbReference type="Proteomes" id="UP000714275">
    <property type="component" value="Unassembled WGS sequence"/>
</dbReference>
<dbReference type="OrthoDB" id="419616at2759"/>
<comment type="caution">
    <text evidence="2">The sequence shown here is derived from an EMBL/GenBank/DDBJ whole genome shotgun (WGS) entry which is preliminary data.</text>
</comment>
<evidence type="ECO:0000313" key="2">
    <source>
        <dbReference type="EMBL" id="KAG1780855.1"/>
    </source>
</evidence>
<accession>A0A9P7D5B5</accession>
<evidence type="ECO:0000313" key="3">
    <source>
        <dbReference type="Proteomes" id="UP000714275"/>
    </source>
</evidence>
<dbReference type="AlphaFoldDB" id="A0A9P7D5B5"/>
<name>A0A9P7D5B5_9AGAM</name>